<organism evidence="1 2">
    <name type="scientific">Gymnopus androsaceus JB14</name>
    <dbReference type="NCBI Taxonomy" id="1447944"/>
    <lineage>
        <taxon>Eukaryota</taxon>
        <taxon>Fungi</taxon>
        <taxon>Dikarya</taxon>
        <taxon>Basidiomycota</taxon>
        <taxon>Agaricomycotina</taxon>
        <taxon>Agaricomycetes</taxon>
        <taxon>Agaricomycetidae</taxon>
        <taxon>Agaricales</taxon>
        <taxon>Marasmiineae</taxon>
        <taxon>Omphalotaceae</taxon>
        <taxon>Gymnopus</taxon>
    </lineage>
</organism>
<gene>
    <name evidence="1" type="ORF">BT96DRAFT_998865</name>
</gene>
<sequence>MPRPRIHRSAAAKLEANRLKSLRHYHRNKDAINAQRRVPQQESRCTSPPLVVLKPRKKGLDMQYTRAEKPLSFYMSRLKRVKTLVANKFAEAGSGSTFREYVHLLYGHFVEALAAGQSFHFLDSLVEWFSDINTFVDRKVHHGILNVAGVTVSDQLAESQAFLHTLRATTSAIEELQLRHLEGDLEWAYKNRKLRFQLRGL</sequence>
<dbReference type="AlphaFoldDB" id="A0A6A4H9Z3"/>
<dbReference type="Proteomes" id="UP000799118">
    <property type="component" value="Unassembled WGS sequence"/>
</dbReference>
<evidence type="ECO:0000313" key="2">
    <source>
        <dbReference type="Proteomes" id="UP000799118"/>
    </source>
</evidence>
<accession>A0A6A4H9Z3</accession>
<protein>
    <submittedName>
        <fullName evidence="1">Uncharacterized protein</fullName>
    </submittedName>
</protein>
<evidence type="ECO:0000313" key="1">
    <source>
        <dbReference type="EMBL" id="KAE9394037.1"/>
    </source>
</evidence>
<name>A0A6A4H9Z3_9AGAR</name>
<proteinExistence type="predicted"/>
<reference evidence="1" key="1">
    <citation type="journal article" date="2019" name="Environ. Microbiol.">
        <title>Fungal ecological strategies reflected in gene transcription - a case study of two litter decomposers.</title>
        <authorList>
            <person name="Barbi F."/>
            <person name="Kohler A."/>
            <person name="Barry K."/>
            <person name="Baskaran P."/>
            <person name="Daum C."/>
            <person name="Fauchery L."/>
            <person name="Ihrmark K."/>
            <person name="Kuo A."/>
            <person name="LaButti K."/>
            <person name="Lipzen A."/>
            <person name="Morin E."/>
            <person name="Grigoriev I.V."/>
            <person name="Henrissat B."/>
            <person name="Lindahl B."/>
            <person name="Martin F."/>
        </authorList>
    </citation>
    <scope>NUCLEOTIDE SEQUENCE</scope>
    <source>
        <strain evidence="1">JB14</strain>
    </source>
</reference>
<keyword evidence="2" id="KW-1185">Reference proteome</keyword>
<dbReference type="EMBL" id="ML769558">
    <property type="protein sequence ID" value="KAE9394037.1"/>
    <property type="molecule type" value="Genomic_DNA"/>
</dbReference>